<dbReference type="PANTHER" id="PTHR32322:SF9">
    <property type="entry name" value="AMINO-ACID METABOLITE EFFLUX PUMP-RELATED"/>
    <property type="match status" value="1"/>
</dbReference>
<keyword evidence="8" id="KW-1185">Reference proteome</keyword>
<dbReference type="STRING" id="1353537.TP2_11150"/>
<feature type="transmembrane region" description="Helical" evidence="5">
    <location>
        <begin position="147"/>
        <end position="164"/>
    </location>
</feature>
<dbReference type="SUPFAM" id="SSF103481">
    <property type="entry name" value="Multidrug resistance efflux transporter EmrE"/>
    <property type="match status" value="2"/>
</dbReference>
<protein>
    <recommendedName>
        <fullName evidence="6">EamA domain-containing protein</fullName>
    </recommendedName>
</protein>
<feature type="domain" description="EamA" evidence="6">
    <location>
        <begin position="32"/>
        <end position="158"/>
    </location>
</feature>
<comment type="subcellular location">
    <subcellularLocation>
        <location evidence="1">Membrane</location>
        <topology evidence="1">Multi-pass membrane protein</topology>
    </subcellularLocation>
</comment>
<feature type="transmembrane region" description="Helical" evidence="5">
    <location>
        <begin position="290"/>
        <end position="306"/>
    </location>
</feature>
<dbReference type="Pfam" id="PF00892">
    <property type="entry name" value="EamA"/>
    <property type="match status" value="2"/>
</dbReference>
<keyword evidence="3 5" id="KW-1133">Transmembrane helix</keyword>
<dbReference type="AlphaFoldDB" id="A0A074J804"/>
<feature type="transmembrane region" description="Helical" evidence="5">
    <location>
        <begin position="202"/>
        <end position="222"/>
    </location>
</feature>
<dbReference type="GO" id="GO:0016020">
    <property type="term" value="C:membrane"/>
    <property type="evidence" value="ECO:0007669"/>
    <property type="project" value="UniProtKB-SubCell"/>
</dbReference>
<evidence type="ECO:0000259" key="6">
    <source>
        <dbReference type="Pfam" id="PF00892"/>
    </source>
</evidence>
<evidence type="ECO:0000313" key="8">
    <source>
        <dbReference type="Proteomes" id="UP000027432"/>
    </source>
</evidence>
<evidence type="ECO:0000256" key="5">
    <source>
        <dbReference type="SAM" id="Phobius"/>
    </source>
</evidence>
<dbReference type="Proteomes" id="UP000027432">
    <property type="component" value="Unassembled WGS sequence"/>
</dbReference>
<comment type="caution">
    <text evidence="7">The sequence shown here is derived from an EMBL/GenBank/DDBJ whole genome shotgun (WGS) entry which is preliminary data.</text>
</comment>
<dbReference type="eggNOG" id="COG0697">
    <property type="taxonomic scope" value="Bacteria"/>
</dbReference>
<feature type="transmembrane region" description="Helical" evidence="5">
    <location>
        <begin position="85"/>
        <end position="107"/>
    </location>
</feature>
<dbReference type="InterPro" id="IPR050638">
    <property type="entry name" value="AA-Vitamin_Transporters"/>
</dbReference>
<feature type="transmembrane region" description="Helical" evidence="5">
    <location>
        <begin position="51"/>
        <end position="73"/>
    </location>
</feature>
<feature type="transmembrane region" description="Helical" evidence="5">
    <location>
        <begin position="265"/>
        <end position="284"/>
    </location>
</feature>
<organism evidence="7 8">
    <name type="scientific">Thioclava pacifica DSM 10166</name>
    <dbReference type="NCBI Taxonomy" id="1353537"/>
    <lineage>
        <taxon>Bacteria</taxon>
        <taxon>Pseudomonadati</taxon>
        <taxon>Pseudomonadota</taxon>
        <taxon>Alphaproteobacteria</taxon>
        <taxon>Rhodobacterales</taxon>
        <taxon>Paracoccaceae</taxon>
        <taxon>Thioclava</taxon>
    </lineage>
</organism>
<keyword evidence="2 5" id="KW-0812">Transmembrane</keyword>
<dbReference type="PANTHER" id="PTHR32322">
    <property type="entry name" value="INNER MEMBRANE TRANSPORTER"/>
    <property type="match status" value="1"/>
</dbReference>
<dbReference type="InterPro" id="IPR000620">
    <property type="entry name" value="EamA_dom"/>
</dbReference>
<gene>
    <name evidence="7" type="ORF">TP2_11150</name>
</gene>
<dbReference type="EMBL" id="AUND01000034">
    <property type="protein sequence ID" value="KEO52025.1"/>
    <property type="molecule type" value="Genomic_DNA"/>
</dbReference>
<evidence type="ECO:0000256" key="2">
    <source>
        <dbReference type="ARBA" id="ARBA00022692"/>
    </source>
</evidence>
<reference evidence="7 8" key="1">
    <citation type="submission" date="2013-07" db="EMBL/GenBank/DDBJ databases">
        <title>Thioclava pacifica DSM 10166 Genome Sequencing.</title>
        <authorList>
            <person name="Lai Q."/>
            <person name="Shao Z."/>
        </authorList>
    </citation>
    <scope>NUCLEOTIDE SEQUENCE [LARGE SCALE GENOMIC DNA]</scope>
    <source>
        <strain evidence="7 8">DSM 10166</strain>
    </source>
</reference>
<evidence type="ECO:0000313" key="7">
    <source>
        <dbReference type="EMBL" id="KEO52025.1"/>
    </source>
</evidence>
<name>A0A074J804_9RHOB</name>
<feature type="transmembrane region" description="Helical" evidence="5">
    <location>
        <begin position="113"/>
        <end position="135"/>
    </location>
</feature>
<keyword evidence="4 5" id="KW-0472">Membrane</keyword>
<feature type="domain" description="EamA" evidence="6">
    <location>
        <begin position="173"/>
        <end position="307"/>
    </location>
</feature>
<evidence type="ECO:0000256" key="4">
    <source>
        <dbReference type="ARBA" id="ARBA00023136"/>
    </source>
</evidence>
<accession>A0A074J804</accession>
<sequence length="320" mass="33868">MAKDVDRAYRLAMKHTPAPLSISPLAWALLGGLALIWGSSFLSNRAALEGAGVFTVVFLRVLGGAILLWLWVSVRRLPVPRDPRYLGRFLVMGLLNNAIPFSLIVWGQKHIDSGLASILNASTAIFGALVAAVVFTDERLSSRKISGIAIGFAGVVVAIGPDALRGFDLTSAGQLAILGASLSYGFAGTYARFAIKGLRPEVAAAGMLTGGAVWTLPILLITEGVPSLDYAPSVWLAMLWLGFGCSALAYLLYYRILALAGAANLALVTLLIPPIAILAGWAVYDERLGSSEATGFALLAIGLMILNRRPRNRITPAKTP</sequence>
<feature type="transmembrane region" description="Helical" evidence="5">
    <location>
        <begin position="234"/>
        <end position="253"/>
    </location>
</feature>
<feature type="transmembrane region" description="Helical" evidence="5">
    <location>
        <begin position="176"/>
        <end position="195"/>
    </location>
</feature>
<evidence type="ECO:0000256" key="1">
    <source>
        <dbReference type="ARBA" id="ARBA00004141"/>
    </source>
</evidence>
<evidence type="ECO:0000256" key="3">
    <source>
        <dbReference type="ARBA" id="ARBA00022989"/>
    </source>
</evidence>
<dbReference type="InterPro" id="IPR037185">
    <property type="entry name" value="EmrE-like"/>
</dbReference>
<proteinExistence type="predicted"/>
<feature type="transmembrane region" description="Helical" evidence="5">
    <location>
        <begin position="20"/>
        <end position="39"/>
    </location>
</feature>